<dbReference type="RefSeq" id="WP_254970065.1">
    <property type="nucleotide sequence ID" value="NZ_JANDWU010000012.1"/>
</dbReference>
<comment type="caution">
    <text evidence="1">The sequence shown here is derived from an EMBL/GenBank/DDBJ whole genome shotgun (WGS) entry which is preliminary data.</text>
</comment>
<organism evidence="1 2">
    <name type="scientific">Segatella copri</name>
    <dbReference type="NCBI Taxonomy" id="165179"/>
    <lineage>
        <taxon>Bacteria</taxon>
        <taxon>Pseudomonadati</taxon>
        <taxon>Bacteroidota</taxon>
        <taxon>Bacteroidia</taxon>
        <taxon>Bacteroidales</taxon>
        <taxon>Prevotellaceae</taxon>
        <taxon>Segatella</taxon>
    </lineage>
</organism>
<protein>
    <submittedName>
        <fullName evidence="1">Uncharacterized protein</fullName>
    </submittedName>
</protein>
<name>A0AAW5ICU5_9BACT</name>
<sequence length="85" mass="9837">MGEVDYNVTYKGKDYPVKEIILFAGTNDAMRVNVSTEELQNAIYDSDSGYSDSEAEKIDNSIYFFLDNEHFNMSKDDIVEYLERD</sequence>
<proteinExistence type="predicted"/>
<dbReference type="EMBL" id="JANDWU010000012">
    <property type="protein sequence ID" value="MCP9549386.1"/>
    <property type="molecule type" value="Genomic_DNA"/>
</dbReference>
<dbReference type="AlphaFoldDB" id="A0AAW5ICU5"/>
<reference evidence="1" key="1">
    <citation type="submission" date="2022-07" db="EMBL/GenBank/DDBJ databases">
        <title>Prevotella copri.</title>
        <authorList>
            <person name="Yang C."/>
        </authorList>
    </citation>
    <scope>NUCLEOTIDE SEQUENCE</scope>
    <source>
        <strain evidence="1">HF1805</strain>
    </source>
</reference>
<evidence type="ECO:0000313" key="2">
    <source>
        <dbReference type="Proteomes" id="UP001205506"/>
    </source>
</evidence>
<accession>A0AAW5ICU5</accession>
<dbReference type="Proteomes" id="UP001205506">
    <property type="component" value="Unassembled WGS sequence"/>
</dbReference>
<gene>
    <name evidence="1" type="ORF">NNC68_07860</name>
</gene>
<evidence type="ECO:0000313" key="1">
    <source>
        <dbReference type="EMBL" id="MCP9549386.1"/>
    </source>
</evidence>